<dbReference type="PANTHER" id="PTHR10281:SF4">
    <property type="entry name" value="NEUFERRICIN"/>
    <property type="match status" value="1"/>
</dbReference>
<sequence length="240" mass="27756">MFKIVLITSAFVGLVAVFCTFETFTPYRKQLLNFFPEPVKLYFDFGSKYAKIQDERLLTKEQLKRFTGENNRRIYIALLGKVFDVSTGKKHYGPNGGYSFFAGRDGTRAFITGDFTEKGLIEDINGLSLQELLGIDGWLKFYEKDYKYVGKLIGLYYDKYGQPTEALAEYNRKLKEAQKEEDNKKEDMIKFPPCNSEYKQGPPTDDPQRKNHKNNGDLDHPKMKLYENCDPNSESCSFPE</sequence>
<name>A0ABQ9F8L6_TEGGR</name>
<proteinExistence type="inferred from homology"/>
<dbReference type="EMBL" id="JARBDR010000440">
    <property type="protein sequence ID" value="KAJ8311955.1"/>
    <property type="molecule type" value="Genomic_DNA"/>
</dbReference>
<comment type="similarity">
    <text evidence="1">Belongs to the cytochrome b5 family. MAPR subfamily.</text>
</comment>
<dbReference type="Pfam" id="PF00173">
    <property type="entry name" value="Cyt-b5"/>
    <property type="match status" value="1"/>
</dbReference>
<protein>
    <recommendedName>
        <fullName evidence="3">Cytochrome b5 heme-binding domain-containing protein</fullName>
    </recommendedName>
</protein>
<reference evidence="4 5" key="1">
    <citation type="submission" date="2022-12" db="EMBL/GenBank/DDBJ databases">
        <title>Chromosome-level genome of Tegillarca granosa.</title>
        <authorList>
            <person name="Kim J."/>
        </authorList>
    </citation>
    <scope>NUCLEOTIDE SEQUENCE [LARGE SCALE GENOMIC DNA]</scope>
    <source>
        <strain evidence="4">Teg-2019</strain>
        <tissue evidence="4">Adductor muscle</tissue>
    </source>
</reference>
<dbReference type="SMART" id="SM01117">
    <property type="entry name" value="Cyt-b5"/>
    <property type="match status" value="1"/>
</dbReference>
<evidence type="ECO:0000259" key="3">
    <source>
        <dbReference type="SMART" id="SM01117"/>
    </source>
</evidence>
<dbReference type="PANTHER" id="PTHR10281">
    <property type="entry name" value="MEMBRANE-ASSOCIATED PROGESTERONE RECEPTOR COMPONENT-RELATED"/>
    <property type="match status" value="1"/>
</dbReference>
<evidence type="ECO:0000313" key="4">
    <source>
        <dbReference type="EMBL" id="KAJ8311955.1"/>
    </source>
</evidence>
<dbReference type="SUPFAM" id="SSF55856">
    <property type="entry name" value="Cytochrome b5-like heme/steroid binding domain"/>
    <property type="match status" value="1"/>
</dbReference>
<evidence type="ECO:0000256" key="2">
    <source>
        <dbReference type="SAM" id="MobiDB-lite"/>
    </source>
</evidence>
<feature type="domain" description="Cytochrome b5 heme-binding" evidence="3">
    <location>
        <begin position="58"/>
        <end position="153"/>
    </location>
</feature>
<feature type="region of interest" description="Disordered" evidence="2">
    <location>
        <begin position="177"/>
        <end position="240"/>
    </location>
</feature>
<feature type="compositionally biased region" description="Basic and acidic residues" evidence="2">
    <location>
        <begin position="177"/>
        <end position="189"/>
    </location>
</feature>
<dbReference type="InterPro" id="IPR001199">
    <property type="entry name" value="Cyt_B5-like_heme/steroid-bd"/>
</dbReference>
<dbReference type="Proteomes" id="UP001217089">
    <property type="component" value="Unassembled WGS sequence"/>
</dbReference>
<evidence type="ECO:0000313" key="5">
    <source>
        <dbReference type="Proteomes" id="UP001217089"/>
    </source>
</evidence>
<keyword evidence="5" id="KW-1185">Reference proteome</keyword>
<dbReference type="InterPro" id="IPR050577">
    <property type="entry name" value="MAPR/NEUFC/NENF-like"/>
</dbReference>
<gene>
    <name evidence="4" type="ORF">KUTeg_009328</name>
</gene>
<evidence type="ECO:0000256" key="1">
    <source>
        <dbReference type="ARBA" id="ARBA00038357"/>
    </source>
</evidence>
<comment type="caution">
    <text evidence="4">The sequence shown here is derived from an EMBL/GenBank/DDBJ whole genome shotgun (WGS) entry which is preliminary data.</text>
</comment>
<feature type="compositionally biased region" description="Polar residues" evidence="2">
    <location>
        <begin position="230"/>
        <end position="240"/>
    </location>
</feature>
<dbReference type="InterPro" id="IPR036400">
    <property type="entry name" value="Cyt_B5-like_heme/steroid_sf"/>
</dbReference>
<organism evidence="4 5">
    <name type="scientific">Tegillarca granosa</name>
    <name type="common">Malaysian cockle</name>
    <name type="synonym">Anadara granosa</name>
    <dbReference type="NCBI Taxonomy" id="220873"/>
    <lineage>
        <taxon>Eukaryota</taxon>
        <taxon>Metazoa</taxon>
        <taxon>Spiralia</taxon>
        <taxon>Lophotrochozoa</taxon>
        <taxon>Mollusca</taxon>
        <taxon>Bivalvia</taxon>
        <taxon>Autobranchia</taxon>
        <taxon>Pteriomorphia</taxon>
        <taxon>Arcoida</taxon>
        <taxon>Arcoidea</taxon>
        <taxon>Arcidae</taxon>
        <taxon>Tegillarca</taxon>
    </lineage>
</organism>
<feature type="compositionally biased region" description="Basic and acidic residues" evidence="2">
    <location>
        <begin position="206"/>
        <end position="227"/>
    </location>
</feature>
<dbReference type="Gene3D" id="3.10.120.10">
    <property type="entry name" value="Cytochrome b5-like heme/steroid binding domain"/>
    <property type="match status" value="1"/>
</dbReference>
<accession>A0ABQ9F8L6</accession>